<keyword evidence="2" id="KW-0732">Signal</keyword>
<proteinExistence type="predicted"/>
<name>A0A1I4CEA0_9PROT</name>
<feature type="chain" id="PRO_5011687625" evidence="2">
    <location>
        <begin position="19"/>
        <end position="71"/>
    </location>
</feature>
<evidence type="ECO:0000313" key="4">
    <source>
        <dbReference type="Proteomes" id="UP000199473"/>
    </source>
</evidence>
<feature type="signal peptide" evidence="2">
    <location>
        <begin position="1"/>
        <end position="18"/>
    </location>
</feature>
<sequence length="71" mass="7149">MLLRMATGTMVGMAVATAATATLALGAGAIGAALLARRLCEERRGWKKDADEAVDAPIDVADEPGPEAPAA</sequence>
<accession>A0A1I4CEA0</accession>
<gene>
    <name evidence="3" type="ORF">SAMN02745775_107187</name>
</gene>
<dbReference type="AlphaFoldDB" id="A0A1I4CEA0"/>
<keyword evidence="4" id="KW-1185">Reference proteome</keyword>
<dbReference type="Proteomes" id="UP000199473">
    <property type="component" value="Unassembled WGS sequence"/>
</dbReference>
<dbReference type="STRING" id="1123062.SAMN02745775_107187"/>
<dbReference type="EMBL" id="FOSQ01000007">
    <property type="protein sequence ID" value="SFK79528.1"/>
    <property type="molecule type" value="Genomic_DNA"/>
</dbReference>
<evidence type="ECO:0000256" key="1">
    <source>
        <dbReference type="SAM" id="MobiDB-lite"/>
    </source>
</evidence>
<feature type="region of interest" description="Disordered" evidence="1">
    <location>
        <begin position="47"/>
        <end position="71"/>
    </location>
</feature>
<dbReference type="RefSeq" id="WP_092961369.1">
    <property type="nucleotide sequence ID" value="NZ_FOSQ01000007.1"/>
</dbReference>
<evidence type="ECO:0000313" key="3">
    <source>
        <dbReference type="EMBL" id="SFK79528.1"/>
    </source>
</evidence>
<evidence type="ECO:0000256" key="2">
    <source>
        <dbReference type="SAM" id="SignalP"/>
    </source>
</evidence>
<reference evidence="3 4" key="1">
    <citation type="submission" date="2016-10" db="EMBL/GenBank/DDBJ databases">
        <authorList>
            <person name="de Groot N.N."/>
        </authorList>
    </citation>
    <scope>NUCLEOTIDE SEQUENCE [LARGE SCALE GENOMIC DNA]</scope>
    <source>
        <strain evidence="3 4">DSM 19981</strain>
    </source>
</reference>
<organism evidence="3 4">
    <name type="scientific">Falsiroseomonas stagni DSM 19981</name>
    <dbReference type="NCBI Taxonomy" id="1123062"/>
    <lineage>
        <taxon>Bacteria</taxon>
        <taxon>Pseudomonadati</taxon>
        <taxon>Pseudomonadota</taxon>
        <taxon>Alphaproteobacteria</taxon>
        <taxon>Acetobacterales</taxon>
        <taxon>Roseomonadaceae</taxon>
        <taxon>Falsiroseomonas</taxon>
    </lineage>
</organism>
<protein>
    <submittedName>
        <fullName evidence="3">Uncharacterized protein</fullName>
    </submittedName>
</protein>